<dbReference type="CDD" id="cd00609">
    <property type="entry name" value="AAT_like"/>
    <property type="match status" value="1"/>
</dbReference>
<name>A0A543EFA4_9MICO</name>
<dbReference type="InterPro" id="IPR004839">
    <property type="entry name" value="Aminotransferase_I/II_large"/>
</dbReference>
<dbReference type="EMBL" id="VFPE01000006">
    <property type="protein sequence ID" value="TQM20268.1"/>
    <property type="molecule type" value="Genomic_DNA"/>
</dbReference>
<dbReference type="GO" id="GO:0003700">
    <property type="term" value="F:DNA-binding transcription factor activity"/>
    <property type="evidence" value="ECO:0007669"/>
    <property type="project" value="InterPro"/>
</dbReference>
<keyword evidence="8" id="KW-0808">Transferase</keyword>
<dbReference type="Gene3D" id="1.10.10.10">
    <property type="entry name" value="Winged helix-like DNA-binding domain superfamily/Winged helix DNA-binding domain"/>
    <property type="match status" value="1"/>
</dbReference>
<dbReference type="Pfam" id="PF00155">
    <property type="entry name" value="Aminotran_1_2"/>
    <property type="match status" value="1"/>
</dbReference>
<comment type="similarity">
    <text evidence="1">In the C-terminal section; belongs to the class-I pyridoxal-phosphate-dependent aminotransferase family.</text>
</comment>
<feature type="region of interest" description="Disordered" evidence="6">
    <location>
        <begin position="84"/>
        <end position="108"/>
    </location>
</feature>
<dbReference type="Gene3D" id="3.40.640.10">
    <property type="entry name" value="Type I PLP-dependent aspartate aminotransferase-like (Major domain)"/>
    <property type="match status" value="1"/>
</dbReference>
<dbReference type="InterPro" id="IPR036388">
    <property type="entry name" value="WH-like_DNA-bd_sf"/>
</dbReference>
<feature type="domain" description="HTH gntR-type" evidence="7">
    <location>
        <begin position="12"/>
        <end position="80"/>
    </location>
</feature>
<dbReference type="PANTHER" id="PTHR46577">
    <property type="entry name" value="HTH-TYPE TRANSCRIPTIONAL REGULATORY PROTEIN GABR"/>
    <property type="match status" value="1"/>
</dbReference>
<dbReference type="InterPro" id="IPR000524">
    <property type="entry name" value="Tscrpt_reg_HTH_GntR"/>
</dbReference>
<accession>A0A543EFA4</accession>
<evidence type="ECO:0000256" key="5">
    <source>
        <dbReference type="ARBA" id="ARBA00023163"/>
    </source>
</evidence>
<dbReference type="Proteomes" id="UP000320235">
    <property type="component" value="Unassembled WGS sequence"/>
</dbReference>
<keyword evidence="5" id="KW-0804">Transcription</keyword>
<evidence type="ECO:0000256" key="6">
    <source>
        <dbReference type="SAM" id="MobiDB-lite"/>
    </source>
</evidence>
<dbReference type="InterPro" id="IPR051446">
    <property type="entry name" value="HTH_trans_reg/aminotransferase"/>
</dbReference>
<dbReference type="RefSeq" id="WP_141896340.1">
    <property type="nucleotide sequence ID" value="NZ_BAABLH010000006.1"/>
</dbReference>
<evidence type="ECO:0000313" key="9">
    <source>
        <dbReference type="Proteomes" id="UP000320235"/>
    </source>
</evidence>
<keyword evidence="4" id="KW-0238">DNA-binding</keyword>
<dbReference type="SMART" id="SM00345">
    <property type="entry name" value="HTH_GNTR"/>
    <property type="match status" value="1"/>
</dbReference>
<evidence type="ECO:0000259" key="7">
    <source>
        <dbReference type="PROSITE" id="PS50949"/>
    </source>
</evidence>
<protein>
    <submittedName>
        <fullName evidence="8">GntR family transcriptional regulator/MocR family aminotransferase</fullName>
    </submittedName>
</protein>
<dbReference type="Pfam" id="PF00392">
    <property type="entry name" value="GntR"/>
    <property type="match status" value="1"/>
</dbReference>
<evidence type="ECO:0000256" key="1">
    <source>
        <dbReference type="ARBA" id="ARBA00005384"/>
    </source>
</evidence>
<organism evidence="8 9">
    <name type="scientific">Microbacterium kyungheense</name>
    <dbReference type="NCBI Taxonomy" id="1263636"/>
    <lineage>
        <taxon>Bacteria</taxon>
        <taxon>Bacillati</taxon>
        <taxon>Actinomycetota</taxon>
        <taxon>Actinomycetes</taxon>
        <taxon>Micrococcales</taxon>
        <taxon>Microbacteriaceae</taxon>
        <taxon>Microbacterium</taxon>
    </lineage>
</organism>
<evidence type="ECO:0000256" key="4">
    <source>
        <dbReference type="ARBA" id="ARBA00023125"/>
    </source>
</evidence>
<keyword evidence="9" id="KW-1185">Reference proteome</keyword>
<keyword evidence="8" id="KW-0032">Aminotransferase</keyword>
<dbReference type="GO" id="GO:0030170">
    <property type="term" value="F:pyridoxal phosphate binding"/>
    <property type="evidence" value="ECO:0007669"/>
    <property type="project" value="InterPro"/>
</dbReference>
<dbReference type="PROSITE" id="PS50949">
    <property type="entry name" value="HTH_GNTR"/>
    <property type="match status" value="1"/>
</dbReference>
<proteinExistence type="inferred from homology"/>
<keyword evidence="3" id="KW-0805">Transcription regulation</keyword>
<evidence type="ECO:0000256" key="2">
    <source>
        <dbReference type="ARBA" id="ARBA00022898"/>
    </source>
</evidence>
<dbReference type="PANTHER" id="PTHR46577:SF1">
    <property type="entry name" value="HTH-TYPE TRANSCRIPTIONAL REGULATORY PROTEIN GABR"/>
    <property type="match status" value="1"/>
</dbReference>
<keyword evidence="2" id="KW-0663">Pyridoxal phosphate</keyword>
<dbReference type="InterPro" id="IPR015421">
    <property type="entry name" value="PyrdxlP-dep_Trfase_major"/>
</dbReference>
<dbReference type="SUPFAM" id="SSF46785">
    <property type="entry name" value="Winged helix' DNA-binding domain"/>
    <property type="match status" value="1"/>
</dbReference>
<evidence type="ECO:0000313" key="8">
    <source>
        <dbReference type="EMBL" id="TQM20268.1"/>
    </source>
</evidence>
<dbReference type="SUPFAM" id="SSF53383">
    <property type="entry name" value="PLP-dependent transferases"/>
    <property type="match status" value="1"/>
</dbReference>
<gene>
    <name evidence="8" type="ORF">FB391_3404</name>
</gene>
<dbReference type="GO" id="GO:0008483">
    <property type="term" value="F:transaminase activity"/>
    <property type="evidence" value="ECO:0007669"/>
    <property type="project" value="UniProtKB-KW"/>
</dbReference>
<dbReference type="OrthoDB" id="594134at2"/>
<dbReference type="InterPro" id="IPR036390">
    <property type="entry name" value="WH_DNA-bd_sf"/>
</dbReference>
<dbReference type="InterPro" id="IPR015424">
    <property type="entry name" value="PyrdxlP-dep_Trfase"/>
</dbReference>
<sequence>MLGLDPAEAPPGRRADWLAARLRAAIADGTLAAGSYVPPGRELAADLGFARGTVVEAYQRLVEETLLVAEPRRGIRVEARSRSAHAANGMVHASTGRTTAGGPQPSEAHGVVDLAHGVPDVSAFPRAAWLRAEREVLDAATAAQLGYPDPAGMPELRETLAEWLARSRGVAAPPDRVLVTGGVAGSLSLLAQVLAARDERVIAVEDPSAAGSRLLLERWMPGVAGVAVDDDGIDVGALSATGARTAVVTPAHQYPTGVVLAPDRRRALLSWARDSAGLIVEDDYDAEHRYDRRPVRALQPAEPDRVAYTSSLSKTLAPALRMGWLVPPAALHGDLVGLRQATDLGPPAIPQLALALLLRRGIVERHLRTVRVRHRRRRDALVDGLRAAFPDVRIGGVAAGLHLVVDTEGADDAELAARLAAQGIAVQPLSTLHLGAPARSGLVLHYGGQPEHVLAAASPRIAAVLRASR</sequence>
<dbReference type="AlphaFoldDB" id="A0A543EFA4"/>
<evidence type="ECO:0000256" key="3">
    <source>
        <dbReference type="ARBA" id="ARBA00023015"/>
    </source>
</evidence>
<comment type="caution">
    <text evidence="8">The sequence shown here is derived from an EMBL/GenBank/DDBJ whole genome shotgun (WGS) entry which is preliminary data.</text>
</comment>
<reference evidence="8 9" key="1">
    <citation type="submission" date="2019-06" db="EMBL/GenBank/DDBJ databases">
        <title>Sequencing the genomes of 1000 actinobacteria strains.</title>
        <authorList>
            <person name="Klenk H.-P."/>
        </authorList>
    </citation>
    <scope>NUCLEOTIDE SEQUENCE [LARGE SCALE GENOMIC DNA]</scope>
    <source>
        <strain evidence="8 9">DSM 105492</strain>
    </source>
</reference>
<dbReference type="GO" id="GO:0003677">
    <property type="term" value="F:DNA binding"/>
    <property type="evidence" value="ECO:0007669"/>
    <property type="project" value="UniProtKB-KW"/>
</dbReference>